<accession>A0A127VFD8</accession>
<evidence type="ECO:0000313" key="4">
    <source>
        <dbReference type="EMBL" id="AMQ00055.1"/>
    </source>
</evidence>
<gene>
    <name evidence="4" type="ORF">AY601_3184</name>
</gene>
<reference evidence="4 5" key="1">
    <citation type="submission" date="2016-03" db="EMBL/GenBank/DDBJ databases">
        <title>Complete genome sequence of Pedobacter cryoconitis PAMC 27485.</title>
        <authorList>
            <person name="Lee J."/>
            <person name="Kim O.-S."/>
        </authorList>
    </citation>
    <scope>NUCLEOTIDE SEQUENCE [LARGE SCALE GENOMIC DNA]</scope>
    <source>
        <strain evidence="4 5">PAMC 27485</strain>
    </source>
</reference>
<evidence type="ECO:0000256" key="2">
    <source>
        <dbReference type="SAM" id="SignalP"/>
    </source>
</evidence>
<name>A0A127VFD8_9SPHI</name>
<organism evidence="4 5">
    <name type="scientific">Pedobacter cryoconitis</name>
    <dbReference type="NCBI Taxonomy" id="188932"/>
    <lineage>
        <taxon>Bacteria</taxon>
        <taxon>Pseudomonadati</taxon>
        <taxon>Bacteroidota</taxon>
        <taxon>Sphingobacteriia</taxon>
        <taxon>Sphingobacteriales</taxon>
        <taxon>Sphingobacteriaceae</taxon>
        <taxon>Pedobacter</taxon>
    </lineage>
</organism>
<dbReference type="PATRIC" id="fig|188932.3.peg.3317"/>
<dbReference type="PANTHER" id="PTHR38593:SF1">
    <property type="entry name" value="BLR2558 PROTEIN"/>
    <property type="match status" value="1"/>
</dbReference>
<dbReference type="Gene3D" id="1.20.1260.10">
    <property type="match status" value="1"/>
</dbReference>
<dbReference type="InterPro" id="IPR025419">
    <property type="entry name" value="DUF4142"/>
</dbReference>
<proteinExistence type="predicted"/>
<evidence type="ECO:0000259" key="3">
    <source>
        <dbReference type="Pfam" id="PF13628"/>
    </source>
</evidence>
<dbReference type="KEGG" id="pcm:AY601_3184"/>
<feature type="domain" description="DUF4142" evidence="3">
    <location>
        <begin position="68"/>
        <end position="199"/>
    </location>
</feature>
<feature type="region of interest" description="Disordered" evidence="1">
    <location>
        <begin position="21"/>
        <end position="64"/>
    </location>
</feature>
<dbReference type="OrthoDB" id="883203at2"/>
<dbReference type="InterPro" id="IPR012347">
    <property type="entry name" value="Ferritin-like"/>
</dbReference>
<keyword evidence="5" id="KW-1185">Reference proteome</keyword>
<evidence type="ECO:0000256" key="1">
    <source>
        <dbReference type="SAM" id="MobiDB-lite"/>
    </source>
</evidence>
<dbReference type="EMBL" id="CP014504">
    <property type="protein sequence ID" value="AMQ00055.1"/>
    <property type="molecule type" value="Genomic_DNA"/>
</dbReference>
<sequence length="204" mass="21887" precursor="true">MKQLSLFGLLVIGACSIQACTSPENRGTKGDSTTMDSSKSDSSKMGSNQSGTTPSDPTNQSKVDGDVATFMEKAALGGMMEVDLGKIAQKSTNPEVKAFAEEMVKDHSTANAELKTIAEKAKIILPSAFPAEDKAHMDMMKTMTGTAFDHHYIDMMVTDHDKTITLFKGAAASTSKEVSEFAKKMLPIITGHYEKAKAIQAKLK</sequence>
<keyword evidence="2" id="KW-0732">Signal</keyword>
<evidence type="ECO:0000313" key="5">
    <source>
        <dbReference type="Proteomes" id="UP000071561"/>
    </source>
</evidence>
<protein>
    <submittedName>
        <fullName evidence="4">Outer membrane protein</fullName>
    </submittedName>
</protein>
<dbReference type="PROSITE" id="PS51257">
    <property type="entry name" value="PROKAR_LIPOPROTEIN"/>
    <property type="match status" value="1"/>
</dbReference>
<feature type="chain" id="PRO_5007280540" evidence="2">
    <location>
        <begin position="20"/>
        <end position="204"/>
    </location>
</feature>
<dbReference type="Proteomes" id="UP000071561">
    <property type="component" value="Chromosome"/>
</dbReference>
<feature type="compositionally biased region" description="Polar residues" evidence="1">
    <location>
        <begin position="48"/>
        <end position="62"/>
    </location>
</feature>
<feature type="signal peptide" evidence="2">
    <location>
        <begin position="1"/>
        <end position="19"/>
    </location>
</feature>
<dbReference type="PANTHER" id="PTHR38593">
    <property type="entry name" value="BLR2558 PROTEIN"/>
    <property type="match status" value="1"/>
</dbReference>
<dbReference type="RefSeq" id="WP_068402744.1">
    <property type="nucleotide sequence ID" value="NZ_CP014504.1"/>
</dbReference>
<dbReference type="AlphaFoldDB" id="A0A127VFD8"/>
<dbReference type="Pfam" id="PF13628">
    <property type="entry name" value="DUF4142"/>
    <property type="match status" value="1"/>
</dbReference>